<dbReference type="AlphaFoldDB" id="A0A6G3ZS93"/>
<dbReference type="EMBL" id="JAAIKC010000001">
    <property type="protein sequence ID" value="NEW04459.1"/>
    <property type="molecule type" value="Genomic_DNA"/>
</dbReference>
<name>A0A6G3ZS93_9BACL</name>
<protein>
    <submittedName>
        <fullName evidence="1">Uncharacterized protein</fullName>
    </submittedName>
</protein>
<comment type="caution">
    <text evidence="1">The sequence shown here is derived from an EMBL/GenBank/DDBJ whole genome shotgun (WGS) entry which is preliminary data.</text>
</comment>
<reference evidence="1" key="1">
    <citation type="submission" date="2020-02" db="EMBL/GenBank/DDBJ databases">
        <authorList>
            <person name="Shen X.-R."/>
            <person name="Zhang Y.-X."/>
        </authorList>
    </citation>
    <scope>NUCLEOTIDE SEQUENCE</scope>
    <source>
        <strain evidence="1">SYP-B3998</strain>
    </source>
</reference>
<evidence type="ECO:0000313" key="1">
    <source>
        <dbReference type="EMBL" id="NEW04459.1"/>
    </source>
</evidence>
<accession>A0A6G3ZS93</accession>
<gene>
    <name evidence="1" type="ORF">GK047_00280</name>
</gene>
<proteinExistence type="predicted"/>
<organism evidence="1">
    <name type="scientific">Paenibacillus sp. SYP-B3998</name>
    <dbReference type="NCBI Taxonomy" id="2678564"/>
    <lineage>
        <taxon>Bacteria</taxon>
        <taxon>Bacillati</taxon>
        <taxon>Bacillota</taxon>
        <taxon>Bacilli</taxon>
        <taxon>Bacillales</taxon>
        <taxon>Paenibacillaceae</taxon>
        <taxon>Paenibacillus</taxon>
    </lineage>
</organism>
<sequence>MIIITEPSINNLVLFPKTEQFYEEEITRFLQHEQYNDALQLLTFLLRFPNADQQKTDQWEALLHWLQTMHPETLFPATSVMEEEQEEEEELLRQYIQEKTTDDSAYIEKTLNMLREGSLEQQVAALEQLAFVELSEVSQAVKRWITEKGRHPHVQFKALQTLKKMGEQGFIELPKNGGLVLVEIEETPLIPEDFPMQIRDMIRRVGEISETEQPDFVYFASQTWHEFLSYAYGTSIYSDLLRMEEGAVDVWASALHVTLQEKLFGMANREELLDAYGIVDSMKLQWKRAHLTLQTFMNQMNPNPS</sequence>